<evidence type="ECO:0000259" key="7">
    <source>
        <dbReference type="PROSITE" id="PS51277"/>
    </source>
</evidence>
<dbReference type="Proteomes" id="UP000594263">
    <property type="component" value="Unplaced"/>
</dbReference>
<name>A0A7N0TZY6_KALFE</name>
<dbReference type="GO" id="GO:0048046">
    <property type="term" value="C:apoplast"/>
    <property type="evidence" value="ECO:0007669"/>
    <property type="project" value="UniProtKB-SubCell"/>
</dbReference>
<comment type="subcellular location">
    <subcellularLocation>
        <location evidence="1">Secreted</location>
        <location evidence="1">Cell wall</location>
    </subcellularLocation>
    <subcellularLocation>
        <location evidence="2">Secreted</location>
        <location evidence="2">Extracellular space</location>
        <location evidence="2">Apoplast</location>
    </subcellularLocation>
</comment>
<evidence type="ECO:0000256" key="3">
    <source>
        <dbReference type="ARBA" id="ARBA00022512"/>
    </source>
</evidence>
<dbReference type="Gramene" id="Kaladp0048s0889.1.v1.1">
    <property type="protein sequence ID" value="Kaladp0048s0889.1.v1.1"/>
    <property type="gene ID" value="Kaladp0048s0889.v1.1"/>
</dbReference>
<dbReference type="InterPro" id="IPR004873">
    <property type="entry name" value="BURP_dom"/>
</dbReference>
<evidence type="ECO:0000313" key="8">
    <source>
        <dbReference type="EnsemblPlants" id="Kaladp0048s0889.1.v1.1"/>
    </source>
</evidence>
<keyword evidence="4" id="KW-0052">Apoplast</keyword>
<dbReference type="InterPro" id="IPR051897">
    <property type="entry name" value="PG-associated_BURP"/>
</dbReference>
<dbReference type="Pfam" id="PF03181">
    <property type="entry name" value="BURP"/>
    <property type="match status" value="1"/>
</dbReference>
<evidence type="ECO:0000256" key="1">
    <source>
        <dbReference type="ARBA" id="ARBA00004191"/>
    </source>
</evidence>
<evidence type="ECO:0000256" key="6">
    <source>
        <dbReference type="ARBA" id="ARBA00023180"/>
    </source>
</evidence>
<keyword evidence="3" id="KW-0134">Cell wall</keyword>
<reference evidence="8" key="1">
    <citation type="submission" date="2021-01" db="UniProtKB">
        <authorList>
            <consortium name="EnsemblPlants"/>
        </authorList>
    </citation>
    <scope>IDENTIFICATION</scope>
</reference>
<keyword evidence="9" id="KW-1185">Reference proteome</keyword>
<evidence type="ECO:0000256" key="2">
    <source>
        <dbReference type="ARBA" id="ARBA00004271"/>
    </source>
</evidence>
<dbReference type="AlphaFoldDB" id="A0A7N0TZY6"/>
<keyword evidence="5" id="KW-0732">Signal</keyword>
<organism evidence="8 9">
    <name type="scientific">Kalanchoe fedtschenkoi</name>
    <name type="common">Lavender scallops</name>
    <name type="synonym">South American air plant</name>
    <dbReference type="NCBI Taxonomy" id="63787"/>
    <lineage>
        <taxon>Eukaryota</taxon>
        <taxon>Viridiplantae</taxon>
        <taxon>Streptophyta</taxon>
        <taxon>Embryophyta</taxon>
        <taxon>Tracheophyta</taxon>
        <taxon>Spermatophyta</taxon>
        <taxon>Magnoliopsida</taxon>
        <taxon>eudicotyledons</taxon>
        <taxon>Gunneridae</taxon>
        <taxon>Pentapetalae</taxon>
        <taxon>Saxifragales</taxon>
        <taxon>Crassulaceae</taxon>
        <taxon>Kalanchoe</taxon>
    </lineage>
</organism>
<keyword evidence="3" id="KW-0964">Secreted</keyword>
<dbReference type="PANTHER" id="PTHR31458">
    <property type="entry name" value="POLYGALACTURONASE 1 BETA-LIKE PROTEIN 2"/>
    <property type="match status" value="1"/>
</dbReference>
<feature type="domain" description="BURP" evidence="7">
    <location>
        <begin position="1"/>
        <end position="104"/>
    </location>
</feature>
<dbReference type="SMART" id="SM01045">
    <property type="entry name" value="BURP"/>
    <property type="match status" value="1"/>
</dbReference>
<proteinExistence type="predicted"/>
<keyword evidence="6" id="KW-0325">Glycoprotein</keyword>
<evidence type="ECO:0000313" key="9">
    <source>
        <dbReference type="Proteomes" id="UP000594263"/>
    </source>
</evidence>
<evidence type="ECO:0000256" key="5">
    <source>
        <dbReference type="ARBA" id="ARBA00022729"/>
    </source>
</evidence>
<dbReference type="PROSITE" id="PS51277">
    <property type="entry name" value="BURP"/>
    <property type="match status" value="1"/>
</dbReference>
<dbReference type="EnsemblPlants" id="Kaladp0048s0889.1.v1.1">
    <property type="protein sequence ID" value="Kaladp0048s0889.1.v1.1"/>
    <property type="gene ID" value="Kaladp0048s0889.v1.1"/>
</dbReference>
<dbReference type="OMA" id="GELEVCH"/>
<accession>A0A7N0TZY6</accession>
<protein>
    <recommendedName>
        <fullName evidence="7">BURP domain-containing protein</fullName>
    </recommendedName>
</protein>
<sequence>MSKILVGKVVGINGGKVTKSVSCHRSLYPYLVYYCHSVPEVRVYEAELLEVETREKMNRVVAICHVDTSAWSRTHGAFVALGFGPGEIEVCHWIFENDMTWSSADV</sequence>
<evidence type="ECO:0000256" key="4">
    <source>
        <dbReference type="ARBA" id="ARBA00022523"/>
    </source>
</evidence>
<dbReference type="PANTHER" id="PTHR31458:SF9">
    <property type="entry name" value="POLYGALACTURONASE-1 NON-CATALYTIC SUBUNIT BETA"/>
    <property type="match status" value="1"/>
</dbReference>